<dbReference type="AlphaFoldDB" id="A0A9D1QBA5"/>
<comment type="caution">
    <text evidence="4">The sequence shown here is derived from an EMBL/GenBank/DDBJ whole genome shotgun (WGS) entry which is preliminary data.</text>
</comment>
<dbReference type="Proteomes" id="UP000823926">
    <property type="component" value="Unassembled WGS sequence"/>
</dbReference>
<dbReference type="PANTHER" id="PTHR42953:SF3">
    <property type="entry name" value="HIGH-AFFINITY ZINC UPTAKE SYSTEM PROTEIN ZNUA"/>
    <property type="match status" value="1"/>
</dbReference>
<evidence type="ECO:0000313" key="4">
    <source>
        <dbReference type="EMBL" id="HIW10210.1"/>
    </source>
</evidence>
<dbReference type="GO" id="GO:0046872">
    <property type="term" value="F:metal ion binding"/>
    <property type="evidence" value="ECO:0007669"/>
    <property type="project" value="InterPro"/>
</dbReference>
<sequence length="291" mass="31706">MKRLIPILSLFLIACHSAPKSESEVIYVSIAPLKYVVEQIADSTARIEGLVPETSSPESFEPTIQQVRDLANASMYITTGLLDFERALAAKIPEIAPQTAIVNLSEGIDVLEGSCSHNHGTDDAHGGHGVDPHIWLSPRLVAGMGQAIAARLGSLHPQSASVYDNRAKLLAQRIDSLDNHIQQQLSQAKRRSFAIGHTSLSYFAQDYGLEQIAVEVDGKEPSVKAMKALIDTLQGRGVRTVLYQLQTSDAAARTIARELPGGRAVVFDPMSEAWLENMYRLADTLQVILNE</sequence>
<dbReference type="InterPro" id="IPR050492">
    <property type="entry name" value="Bact_metal-bind_prot9"/>
</dbReference>
<evidence type="ECO:0000256" key="1">
    <source>
        <dbReference type="ARBA" id="ARBA00011028"/>
    </source>
</evidence>
<proteinExistence type="inferred from homology"/>
<dbReference type="PROSITE" id="PS51257">
    <property type="entry name" value="PROKAR_LIPOPROTEIN"/>
    <property type="match status" value="1"/>
</dbReference>
<dbReference type="Gene3D" id="3.40.50.1980">
    <property type="entry name" value="Nitrogenase molybdenum iron protein domain"/>
    <property type="match status" value="2"/>
</dbReference>
<dbReference type="PANTHER" id="PTHR42953">
    <property type="entry name" value="HIGH-AFFINITY ZINC UPTAKE SYSTEM PROTEIN ZNUA-RELATED"/>
    <property type="match status" value="1"/>
</dbReference>
<dbReference type="Pfam" id="PF01297">
    <property type="entry name" value="ZnuA"/>
    <property type="match status" value="1"/>
</dbReference>
<organism evidence="4 5">
    <name type="scientific">Candidatus Rikenella faecigallinarum</name>
    <dbReference type="NCBI Taxonomy" id="2838745"/>
    <lineage>
        <taxon>Bacteria</taxon>
        <taxon>Pseudomonadati</taxon>
        <taxon>Bacteroidota</taxon>
        <taxon>Bacteroidia</taxon>
        <taxon>Bacteroidales</taxon>
        <taxon>Rikenellaceae</taxon>
        <taxon>Rikenella</taxon>
    </lineage>
</organism>
<evidence type="ECO:0000313" key="5">
    <source>
        <dbReference type="Proteomes" id="UP000823926"/>
    </source>
</evidence>
<protein>
    <submittedName>
        <fullName evidence="4">Zinc ABC transporter substrate-binding protein</fullName>
    </submittedName>
</protein>
<accession>A0A9D1QBA5</accession>
<keyword evidence="2" id="KW-0813">Transport</keyword>
<evidence type="ECO:0000256" key="2">
    <source>
        <dbReference type="ARBA" id="ARBA00022448"/>
    </source>
</evidence>
<dbReference type="GO" id="GO:0030001">
    <property type="term" value="P:metal ion transport"/>
    <property type="evidence" value="ECO:0007669"/>
    <property type="project" value="InterPro"/>
</dbReference>
<gene>
    <name evidence="4" type="ORF">H9888_01795</name>
</gene>
<dbReference type="InterPro" id="IPR006127">
    <property type="entry name" value="ZnuA-like"/>
</dbReference>
<reference evidence="4" key="1">
    <citation type="journal article" date="2021" name="PeerJ">
        <title>Extensive microbial diversity within the chicken gut microbiome revealed by metagenomics and culture.</title>
        <authorList>
            <person name="Gilroy R."/>
            <person name="Ravi A."/>
            <person name="Getino M."/>
            <person name="Pursley I."/>
            <person name="Horton D.L."/>
            <person name="Alikhan N.F."/>
            <person name="Baker D."/>
            <person name="Gharbi K."/>
            <person name="Hall N."/>
            <person name="Watson M."/>
            <person name="Adriaenssens E.M."/>
            <person name="Foster-Nyarko E."/>
            <person name="Jarju S."/>
            <person name="Secka A."/>
            <person name="Antonio M."/>
            <person name="Oren A."/>
            <person name="Chaudhuri R.R."/>
            <person name="La Ragione R."/>
            <person name="Hildebrand F."/>
            <person name="Pallen M.J."/>
        </authorList>
    </citation>
    <scope>NUCLEOTIDE SEQUENCE</scope>
    <source>
        <strain evidence="4">ChiBcec15-1070</strain>
    </source>
</reference>
<keyword evidence="3" id="KW-0732">Signal</keyword>
<comment type="similarity">
    <text evidence="1">Belongs to the bacterial solute-binding protein 9 family.</text>
</comment>
<dbReference type="EMBL" id="DXHL01000007">
    <property type="protein sequence ID" value="HIW10210.1"/>
    <property type="molecule type" value="Genomic_DNA"/>
</dbReference>
<name>A0A9D1QBA5_9BACT</name>
<evidence type="ECO:0000256" key="3">
    <source>
        <dbReference type="ARBA" id="ARBA00022729"/>
    </source>
</evidence>
<dbReference type="SUPFAM" id="SSF53807">
    <property type="entry name" value="Helical backbone' metal receptor"/>
    <property type="match status" value="1"/>
</dbReference>
<reference evidence="4" key="2">
    <citation type="submission" date="2021-04" db="EMBL/GenBank/DDBJ databases">
        <authorList>
            <person name="Gilroy R."/>
        </authorList>
    </citation>
    <scope>NUCLEOTIDE SEQUENCE</scope>
    <source>
        <strain evidence="4">ChiBcec15-1070</strain>
    </source>
</reference>